<feature type="coiled-coil region" evidence="6">
    <location>
        <begin position="170"/>
        <end position="238"/>
    </location>
</feature>
<evidence type="ECO:0000256" key="1">
    <source>
        <dbReference type="ARBA" id="ARBA00022490"/>
    </source>
</evidence>
<feature type="coiled-coil region" evidence="6">
    <location>
        <begin position="649"/>
        <end position="878"/>
    </location>
</feature>
<dbReference type="InterPro" id="IPR024704">
    <property type="entry name" value="SMC"/>
</dbReference>
<feature type="non-terminal residue" evidence="9">
    <location>
        <position position="942"/>
    </location>
</feature>
<name>A0ABW9G4G0_9GAMM</name>
<feature type="domain" description="RecF/RecN/SMC N-terminal" evidence="8">
    <location>
        <begin position="3"/>
        <end position="139"/>
    </location>
</feature>
<evidence type="ECO:0000313" key="10">
    <source>
        <dbReference type="Proteomes" id="UP001629953"/>
    </source>
</evidence>
<evidence type="ECO:0000256" key="5">
    <source>
        <dbReference type="ARBA" id="ARBA00023125"/>
    </source>
</evidence>
<feature type="compositionally biased region" description="Low complexity" evidence="7">
    <location>
        <begin position="401"/>
        <end position="410"/>
    </location>
</feature>
<evidence type="ECO:0000256" key="4">
    <source>
        <dbReference type="ARBA" id="ARBA00023054"/>
    </source>
</evidence>
<gene>
    <name evidence="9" type="primary">smc</name>
    <name evidence="9" type="ORF">ABUE30_04650</name>
</gene>
<protein>
    <submittedName>
        <fullName evidence="9">Chromosome segregation protein SMC</fullName>
    </submittedName>
</protein>
<dbReference type="SUPFAM" id="SSF52540">
    <property type="entry name" value="P-loop containing nucleoside triphosphate hydrolases"/>
    <property type="match status" value="1"/>
</dbReference>
<dbReference type="PANTHER" id="PTHR43977">
    <property type="entry name" value="STRUCTURAL MAINTENANCE OF CHROMOSOMES PROTEIN 3"/>
    <property type="match status" value="1"/>
</dbReference>
<keyword evidence="10" id="KW-1185">Reference proteome</keyword>
<organism evidence="9 10">
    <name type="scientific">Celerinatantimonas yamalensis</name>
    <dbReference type="NCBI Taxonomy" id="559956"/>
    <lineage>
        <taxon>Bacteria</taxon>
        <taxon>Pseudomonadati</taxon>
        <taxon>Pseudomonadota</taxon>
        <taxon>Gammaproteobacteria</taxon>
        <taxon>Celerinatantimonadaceae</taxon>
        <taxon>Celerinatantimonas</taxon>
    </lineage>
</organism>
<comment type="caution">
    <text evidence="9">The sequence shown here is derived from an EMBL/GenBank/DDBJ whole genome shotgun (WGS) entry which is preliminary data.</text>
</comment>
<reference evidence="9 10" key="1">
    <citation type="journal article" date="2013" name="Int. J. Syst. Evol. Microbiol.">
        <title>Celerinatantimonas yamalensis sp. nov., a cold-adapted diazotrophic bacterium from a cold permafrost brine.</title>
        <authorList>
            <person name="Shcherbakova V."/>
            <person name="Chuvilskaya N."/>
            <person name="Rivkina E."/>
            <person name="Demidov N."/>
            <person name="Uchaeva V."/>
            <person name="Suetin S."/>
            <person name="Suzina N."/>
            <person name="Gilichinsky D."/>
        </authorList>
    </citation>
    <scope>NUCLEOTIDE SEQUENCE [LARGE SCALE GENOMIC DNA]</scope>
    <source>
        <strain evidence="9 10">C7</strain>
    </source>
</reference>
<dbReference type="EMBL" id="JBEQCT010000002">
    <property type="protein sequence ID" value="MFM2484362.1"/>
    <property type="molecule type" value="Genomic_DNA"/>
</dbReference>
<dbReference type="InterPro" id="IPR011890">
    <property type="entry name" value="SMC_prok"/>
</dbReference>
<evidence type="ECO:0000256" key="2">
    <source>
        <dbReference type="ARBA" id="ARBA00022741"/>
    </source>
</evidence>
<evidence type="ECO:0000313" key="9">
    <source>
        <dbReference type="EMBL" id="MFM2484362.1"/>
    </source>
</evidence>
<dbReference type="InterPro" id="IPR027417">
    <property type="entry name" value="P-loop_NTPase"/>
</dbReference>
<dbReference type="Proteomes" id="UP001629953">
    <property type="component" value="Unassembled WGS sequence"/>
</dbReference>
<dbReference type="Gene3D" id="3.40.50.300">
    <property type="entry name" value="P-loop containing nucleotide triphosphate hydrolases"/>
    <property type="match status" value="1"/>
</dbReference>
<keyword evidence="1" id="KW-0963">Cytoplasm</keyword>
<dbReference type="CDD" id="cd03278">
    <property type="entry name" value="ABC_SMC_barmotin"/>
    <property type="match status" value="1"/>
</dbReference>
<keyword evidence="2" id="KW-0547">Nucleotide-binding</keyword>
<feature type="compositionally biased region" description="Polar residues" evidence="7">
    <location>
        <begin position="390"/>
        <end position="400"/>
    </location>
</feature>
<evidence type="ECO:0000256" key="3">
    <source>
        <dbReference type="ARBA" id="ARBA00022840"/>
    </source>
</evidence>
<sequence length="942" mass="108400">MRLKSIRLAGFKSFAEPTKIPFPRQLTGVVGPNGCGKSNVIDAVRWVLGESSARNLRGDAMTDVIFNGSTRRAAASKASVELAFDNESGRLGGEYGAYNEVAVRREVTRDGQNLYFLNGTRCRKKDITDLFLGTGLGPRSYAIIEQGMISRLIESKPQDLRVFIDEAAGVSRYKERRRETENRIRHTEENLLRLNDIESELTAQVDKLRVQAQAAMRYRQLRDRLRQLQQQQSLAQLRRLDQALDQKNSEESTQNQQLAMLDAKLTELDNQHLLVSEEQRELIEQLDSFRQEQAQSAAQLARCEEQLLFQQANQKQRITREQSYQQRIEQLQQELATRQQQVPQLTAHIDTLEQEFAIGEQQLDELNDTLQQADDAQQQASARKSEADHQSQQLRQQLATRQEQQRGAQHLQQRLQQQLQKLSVQCNEHANLFEDELGELDSQLQQAERQVQQQHTTVLQLSACQKNCQTEVEQKSEHLLKLNQQLFKQRTERQSLQQLLDSLAKQQYVASHPLRERLSITPGWELAVEKVLGPWLFAETDQRKREQADLAIWADVSVPDNEPQNALVHHVQGAPIILLRGVRCVSSKQQALQERDQLAPHQSLITAQGEWFGRDWQNVLGADDHQSILAQQTHLEQLDKQLQTLEPSQQQAEQTLTVAKEQLQQIEAELEIAQQALQTGRAQQAQLTQQVALAQQRHAHQQTQQEVLHAQYQQAQDELQESQAQVDMLAEQLEELQWQFEQQQQQYLNVEQIAQQCTQHHQQLNAQSQQIERNQHQLQLKLQQQHAKLSQISEWVKDRSEQLKQLQAELAELAESAQQGVDLEQLLQQAETLRQLQLEQQVQHEQLEGKRQQYQQQLTQLSLDHKTLQSQKEQQQQLFQQQQLASQELLTRRRVLLEQLAEAGVTLSPQALDEIDMTIDYAAELDALARQIKRIGAVNLAA</sequence>
<keyword evidence="4 6" id="KW-0175">Coiled coil</keyword>
<keyword evidence="5" id="KW-0238">DNA-binding</keyword>
<dbReference type="PIRSF" id="PIRSF005719">
    <property type="entry name" value="SMC"/>
    <property type="match status" value="1"/>
</dbReference>
<accession>A0ABW9G4G0</accession>
<proteinExistence type="predicted"/>
<keyword evidence="3" id="KW-0067">ATP-binding</keyword>
<dbReference type="Pfam" id="PF02463">
    <property type="entry name" value="SMC_N"/>
    <property type="match status" value="1"/>
</dbReference>
<dbReference type="NCBIfam" id="TIGR02168">
    <property type="entry name" value="SMC_prok_B"/>
    <property type="match status" value="1"/>
</dbReference>
<evidence type="ECO:0000256" key="7">
    <source>
        <dbReference type="SAM" id="MobiDB-lite"/>
    </source>
</evidence>
<evidence type="ECO:0000259" key="8">
    <source>
        <dbReference type="Pfam" id="PF02463"/>
    </source>
</evidence>
<evidence type="ECO:0000256" key="6">
    <source>
        <dbReference type="SAM" id="Coils"/>
    </source>
</evidence>
<dbReference type="RefSeq" id="WP_408622543.1">
    <property type="nucleotide sequence ID" value="NZ_JBEQCT010000002.1"/>
</dbReference>
<feature type="region of interest" description="Disordered" evidence="7">
    <location>
        <begin position="372"/>
        <end position="410"/>
    </location>
</feature>
<dbReference type="InterPro" id="IPR003395">
    <property type="entry name" value="RecF/RecN/SMC_N"/>
</dbReference>